<dbReference type="Gene3D" id="3.30.1490.480">
    <property type="entry name" value="Endolytic murein transglycosylase"/>
    <property type="match status" value="1"/>
</dbReference>
<evidence type="ECO:0000313" key="8">
    <source>
        <dbReference type="EMBL" id="CZR05034.1"/>
    </source>
</evidence>
<dbReference type="AlphaFoldDB" id="A0A143Z1U3"/>
<keyword evidence="4 7" id="KW-0472">Membrane</keyword>
<dbReference type="EMBL" id="FJNB01000017">
    <property type="protein sequence ID" value="CZR05034.1"/>
    <property type="molecule type" value="Genomic_DNA"/>
</dbReference>
<name>A0A143Z1U3_9LACT</name>
<evidence type="ECO:0000313" key="11">
    <source>
        <dbReference type="Proteomes" id="UP000199280"/>
    </source>
</evidence>
<dbReference type="GO" id="GO:0071555">
    <property type="term" value="P:cell wall organization"/>
    <property type="evidence" value="ECO:0007669"/>
    <property type="project" value="UniProtKB-KW"/>
</dbReference>
<dbReference type="RefSeq" id="WP_068623719.1">
    <property type="nucleotide sequence ID" value="NZ_FJNB01000017.1"/>
</dbReference>
<keyword evidence="3 7" id="KW-1133">Transmembrane helix</keyword>
<gene>
    <name evidence="7" type="primary">mltG</name>
    <name evidence="9" type="ORF">SAMN05216375_11418</name>
    <name evidence="8" type="ORF">TR210_2183</name>
</gene>
<dbReference type="NCBIfam" id="TIGR00247">
    <property type="entry name" value="endolytic transglycosylase MltG"/>
    <property type="match status" value="1"/>
</dbReference>
<evidence type="ECO:0000313" key="9">
    <source>
        <dbReference type="EMBL" id="SEJ44909.1"/>
    </source>
</evidence>
<dbReference type="STRING" id="640938.TR210_2183"/>
<evidence type="ECO:0000256" key="3">
    <source>
        <dbReference type="ARBA" id="ARBA00022989"/>
    </source>
</evidence>
<dbReference type="EMBL" id="FNYT01000014">
    <property type="protein sequence ID" value="SEJ44909.1"/>
    <property type="molecule type" value="Genomic_DNA"/>
</dbReference>
<dbReference type="Proteomes" id="UP000076878">
    <property type="component" value="Unassembled WGS sequence"/>
</dbReference>
<dbReference type="HAMAP" id="MF_02065">
    <property type="entry name" value="MltG"/>
    <property type="match status" value="1"/>
</dbReference>
<evidence type="ECO:0000256" key="6">
    <source>
        <dbReference type="ARBA" id="ARBA00023316"/>
    </source>
</evidence>
<accession>A0A143Z1U3</accession>
<evidence type="ECO:0000256" key="2">
    <source>
        <dbReference type="ARBA" id="ARBA00022692"/>
    </source>
</evidence>
<dbReference type="Gene3D" id="3.30.160.60">
    <property type="entry name" value="Classic Zinc Finger"/>
    <property type="match status" value="1"/>
</dbReference>
<reference evidence="9 11" key="2">
    <citation type="submission" date="2016-10" db="EMBL/GenBank/DDBJ databases">
        <authorList>
            <person name="Varghese N."/>
            <person name="Submissions S."/>
        </authorList>
    </citation>
    <scope>NUCLEOTIDE SEQUENCE [LARGE SCALE GENOMIC DNA]</scope>
    <source>
        <strain evidence="9 11">DSM 22150</strain>
    </source>
</reference>
<evidence type="ECO:0000313" key="10">
    <source>
        <dbReference type="Proteomes" id="UP000076878"/>
    </source>
</evidence>
<dbReference type="Pfam" id="PF02618">
    <property type="entry name" value="YceG"/>
    <property type="match status" value="1"/>
</dbReference>
<comment type="similarity">
    <text evidence="7">Belongs to the transglycosylase MltG family.</text>
</comment>
<evidence type="ECO:0000256" key="4">
    <source>
        <dbReference type="ARBA" id="ARBA00023136"/>
    </source>
</evidence>
<keyword evidence="5 7" id="KW-0456">Lyase</keyword>
<dbReference type="GO" id="GO:0005886">
    <property type="term" value="C:plasma membrane"/>
    <property type="evidence" value="ECO:0007669"/>
    <property type="project" value="UniProtKB-SubCell"/>
</dbReference>
<comment type="subcellular location">
    <subcellularLocation>
        <location evidence="7">Cell membrane</location>
        <topology evidence="7">Single-pass membrane protein</topology>
    </subcellularLocation>
</comment>
<dbReference type="Proteomes" id="UP000199280">
    <property type="component" value="Unassembled WGS sequence"/>
</dbReference>
<dbReference type="CDD" id="cd08010">
    <property type="entry name" value="MltG_like"/>
    <property type="match status" value="1"/>
</dbReference>
<dbReference type="GO" id="GO:0008932">
    <property type="term" value="F:lytic endotransglycosylase activity"/>
    <property type="evidence" value="ECO:0007669"/>
    <property type="project" value="UniProtKB-UniRule"/>
</dbReference>
<proteinExistence type="inferred from homology"/>
<dbReference type="GO" id="GO:0009252">
    <property type="term" value="P:peptidoglycan biosynthetic process"/>
    <property type="evidence" value="ECO:0007669"/>
    <property type="project" value="UniProtKB-UniRule"/>
</dbReference>
<keyword evidence="1 7" id="KW-1003">Cell membrane</keyword>
<evidence type="ECO:0000256" key="5">
    <source>
        <dbReference type="ARBA" id="ARBA00023239"/>
    </source>
</evidence>
<keyword evidence="11" id="KW-1185">Reference proteome</keyword>
<dbReference type="InterPro" id="IPR003770">
    <property type="entry name" value="MLTG-like"/>
</dbReference>
<evidence type="ECO:0000256" key="7">
    <source>
        <dbReference type="HAMAP-Rule" id="MF_02065"/>
    </source>
</evidence>
<keyword evidence="6 7" id="KW-0961">Cell wall biogenesis/degradation</keyword>
<sequence length="390" mass="43474">MSQNEQQEPQEPQKLIRPTLEKEAVDKMKIRKKERTLVRKIVFAIVSIGILLGIIVGFAGYKYITDALQPLEPESTEVVEVEIPIGTSTKGITQLLEEGKVIKNATIFNYYIKTQNVSDFQAGFYELSPSMSLNDIIATLQAGGSPVPQSSDHKIIVREGNTAEEIAAEVEAKTDFSAEEFLATLNDPEFLANAVAQYPELLTEASQRTDTRYRLEGYLYPATYDYLTGNGLEEIVLQMLQKTNEVLTPYAEQIASSGHTLHEILTIASLVEKEGVTPEDRANIASVFLNRLEIDMPIQSDISILYALNEHKELVTFEDLEIDSPYNLYKNTGMGPGPFNSPSEGAIQATLAPADTNYLYFVADTKTGIVYFSETYDEHLQLQSQYVDSE</sequence>
<organism evidence="8 10">
    <name type="scientific">Trichococcus ilyis</name>
    <dbReference type="NCBI Taxonomy" id="640938"/>
    <lineage>
        <taxon>Bacteria</taxon>
        <taxon>Bacillati</taxon>
        <taxon>Bacillota</taxon>
        <taxon>Bacilli</taxon>
        <taxon>Lactobacillales</taxon>
        <taxon>Carnobacteriaceae</taxon>
        <taxon>Trichococcus</taxon>
    </lineage>
</organism>
<keyword evidence="2 7" id="KW-0812">Transmembrane</keyword>
<comment type="function">
    <text evidence="7">Functions as a peptidoglycan terminase that cleaves nascent peptidoglycan strands endolytically to terminate their elongation.</text>
</comment>
<feature type="site" description="Important for catalytic activity" evidence="7">
    <location>
        <position position="274"/>
    </location>
</feature>
<dbReference type="OrthoDB" id="9814591at2"/>
<comment type="catalytic activity">
    <reaction evidence="7">
        <text>a peptidoglycan chain = a peptidoglycan chain with N-acetyl-1,6-anhydromuramyl-[peptide] at the reducing end + a peptidoglycan chain with N-acetylglucosamine at the non-reducing end.</text>
        <dbReference type="EC" id="4.2.2.29"/>
    </reaction>
</comment>
<protein>
    <recommendedName>
        <fullName evidence="7">Endolytic murein transglycosylase</fullName>
        <ecNumber evidence="7">4.2.2.29</ecNumber>
    </recommendedName>
    <alternativeName>
        <fullName evidence="7">Peptidoglycan lytic transglycosylase</fullName>
    </alternativeName>
    <alternativeName>
        <fullName evidence="7">Peptidoglycan polymerization terminase</fullName>
    </alternativeName>
</protein>
<dbReference type="EC" id="4.2.2.29" evidence="7"/>
<feature type="transmembrane region" description="Helical" evidence="7">
    <location>
        <begin position="37"/>
        <end position="61"/>
    </location>
</feature>
<reference evidence="8 10" key="1">
    <citation type="submission" date="2016-02" db="EMBL/GenBank/DDBJ databases">
        <authorList>
            <person name="Wen L."/>
            <person name="He K."/>
            <person name="Yang H."/>
        </authorList>
    </citation>
    <scope>NUCLEOTIDE SEQUENCE [LARGE SCALE GENOMIC DNA]</scope>
    <source>
        <strain evidence="8">Trichococcus_R210</strain>
    </source>
</reference>
<evidence type="ECO:0000256" key="1">
    <source>
        <dbReference type="ARBA" id="ARBA00022475"/>
    </source>
</evidence>
<dbReference type="PANTHER" id="PTHR30518:SF2">
    <property type="entry name" value="ENDOLYTIC MUREIN TRANSGLYCOSYLASE"/>
    <property type="match status" value="1"/>
</dbReference>
<dbReference type="PANTHER" id="PTHR30518">
    <property type="entry name" value="ENDOLYTIC MUREIN TRANSGLYCOSYLASE"/>
    <property type="match status" value="1"/>
</dbReference>